<name>A0A061QQZ3_9CHLO</name>
<gene>
    <name evidence="2" type="ORF">TSPGSL018_28017</name>
</gene>
<dbReference type="AlphaFoldDB" id="A0A061QQZ3"/>
<protein>
    <submittedName>
        <fullName evidence="2">Uncharacterized protein</fullName>
    </submittedName>
</protein>
<feature type="region of interest" description="Disordered" evidence="1">
    <location>
        <begin position="100"/>
        <end position="128"/>
    </location>
</feature>
<sequence length="128" mass="13537">MHAFPDSIREPLPSIFPFTSLVCHSPPLTPPHPLASPSPGFGSFPFPLYLPGFYNPPLPSSLAIHPYLSPPPLSPSDGLPLTPPSSLFCFWRSDPLQYGTAAGSEESGGGSDLGDALREGRAPAEVWG</sequence>
<evidence type="ECO:0000256" key="1">
    <source>
        <dbReference type="SAM" id="MobiDB-lite"/>
    </source>
</evidence>
<proteinExistence type="predicted"/>
<reference evidence="2" key="1">
    <citation type="submission" date="2014-05" db="EMBL/GenBank/DDBJ databases">
        <title>The transcriptome of the halophilic microalga Tetraselmis sp. GSL018 isolated from the Great Salt Lake, Utah.</title>
        <authorList>
            <person name="Jinkerson R.E."/>
            <person name="D'Adamo S."/>
            <person name="Posewitz M.C."/>
        </authorList>
    </citation>
    <scope>NUCLEOTIDE SEQUENCE</scope>
    <source>
        <strain evidence="2">GSL018</strain>
    </source>
</reference>
<evidence type="ECO:0000313" key="2">
    <source>
        <dbReference type="EMBL" id="JAC60781.1"/>
    </source>
</evidence>
<dbReference type="EMBL" id="GBEZ01026427">
    <property type="protein sequence ID" value="JAC60781.1"/>
    <property type="molecule type" value="Transcribed_RNA"/>
</dbReference>
<accession>A0A061QQZ3</accession>
<organism evidence="2">
    <name type="scientific">Tetraselmis sp. GSL018</name>
    <dbReference type="NCBI Taxonomy" id="582737"/>
    <lineage>
        <taxon>Eukaryota</taxon>
        <taxon>Viridiplantae</taxon>
        <taxon>Chlorophyta</taxon>
        <taxon>core chlorophytes</taxon>
        <taxon>Chlorodendrophyceae</taxon>
        <taxon>Chlorodendrales</taxon>
        <taxon>Chlorodendraceae</taxon>
        <taxon>Tetraselmis</taxon>
    </lineage>
</organism>